<dbReference type="PANTHER" id="PTHR32361:SF9">
    <property type="entry name" value="FERRIC REDUCTASE TRANSMEMBRANE COMPONENT 3-RELATED"/>
    <property type="match status" value="1"/>
</dbReference>
<dbReference type="Pfam" id="PF01794">
    <property type="entry name" value="Ferric_reduct"/>
    <property type="match status" value="1"/>
</dbReference>
<evidence type="ECO:0000256" key="7">
    <source>
        <dbReference type="ARBA" id="ARBA00022982"/>
    </source>
</evidence>
<reference evidence="17 18" key="1">
    <citation type="submission" date="2019-02" db="EMBL/GenBank/DDBJ databases">
        <title>Genome sequencing of the rare red list fungi Antrodiella citrinella (Flaviporus citrinellus).</title>
        <authorList>
            <person name="Buettner E."/>
            <person name="Kellner H."/>
        </authorList>
    </citation>
    <scope>NUCLEOTIDE SEQUENCE [LARGE SCALE GENOMIC DNA]</scope>
    <source>
        <strain evidence="17 18">DSM 108506</strain>
    </source>
</reference>
<comment type="similarity">
    <text evidence="2">Belongs to the ferric reductase (FRE) family.</text>
</comment>
<dbReference type="AlphaFoldDB" id="A0A4S4N1H0"/>
<dbReference type="OrthoDB" id="4494341at2759"/>
<keyword evidence="7" id="KW-0249">Electron transport</keyword>
<keyword evidence="11 15" id="KW-0472">Membrane</keyword>
<comment type="catalytic activity">
    <reaction evidence="13">
        <text>2 a Fe(II)-siderophore + NADP(+) + H(+) = 2 a Fe(III)-siderophore + NADPH</text>
        <dbReference type="Rhea" id="RHEA:28795"/>
        <dbReference type="Rhea" id="RHEA-COMP:11342"/>
        <dbReference type="Rhea" id="RHEA-COMP:11344"/>
        <dbReference type="ChEBI" id="CHEBI:15378"/>
        <dbReference type="ChEBI" id="CHEBI:29033"/>
        <dbReference type="ChEBI" id="CHEBI:29034"/>
        <dbReference type="ChEBI" id="CHEBI:57783"/>
        <dbReference type="ChEBI" id="CHEBI:58349"/>
        <dbReference type="EC" id="1.16.1.9"/>
    </reaction>
</comment>
<accession>A0A4S4N1H0</accession>
<dbReference type="PROSITE" id="PS51384">
    <property type="entry name" value="FAD_FR"/>
    <property type="match status" value="1"/>
</dbReference>
<dbReference type="InterPro" id="IPR013112">
    <property type="entry name" value="FAD-bd_8"/>
</dbReference>
<proteinExistence type="inferred from homology"/>
<feature type="compositionally biased region" description="Low complexity" evidence="14">
    <location>
        <begin position="478"/>
        <end position="490"/>
    </location>
</feature>
<evidence type="ECO:0000256" key="15">
    <source>
        <dbReference type="SAM" id="Phobius"/>
    </source>
</evidence>
<keyword evidence="9" id="KW-0560">Oxidoreductase</keyword>
<evidence type="ECO:0000256" key="8">
    <source>
        <dbReference type="ARBA" id="ARBA00022989"/>
    </source>
</evidence>
<name>A0A4S4N1H0_9APHY</name>
<evidence type="ECO:0000256" key="11">
    <source>
        <dbReference type="ARBA" id="ARBA00023136"/>
    </source>
</evidence>
<evidence type="ECO:0000256" key="3">
    <source>
        <dbReference type="ARBA" id="ARBA00012668"/>
    </source>
</evidence>
<evidence type="ECO:0000256" key="12">
    <source>
        <dbReference type="ARBA" id="ARBA00023180"/>
    </source>
</evidence>
<keyword evidence="6 15" id="KW-0812">Transmembrane</keyword>
<feature type="transmembrane region" description="Helical" evidence="15">
    <location>
        <begin position="95"/>
        <end position="114"/>
    </location>
</feature>
<dbReference type="Pfam" id="PF08022">
    <property type="entry name" value="FAD_binding_8"/>
    <property type="match status" value="1"/>
</dbReference>
<evidence type="ECO:0000256" key="10">
    <source>
        <dbReference type="ARBA" id="ARBA00023065"/>
    </source>
</evidence>
<feature type="transmembrane region" description="Helical" evidence="15">
    <location>
        <begin position="233"/>
        <end position="251"/>
    </location>
</feature>
<gene>
    <name evidence="17" type="ORF">EUX98_g1465</name>
</gene>
<dbReference type="SUPFAM" id="SSF52343">
    <property type="entry name" value="Ferredoxin reductase-like, C-terminal NADP-linked domain"/>
    <property type="match status" value="1"/>
</dbReference>
<dbReference type="EC" id="1.16.1.9" evidence="3"/>
<dbReference type="InterPro" id="IPR039261">
    <property type="entry name" value="FNR_nucleotide-bd"/>
</dbReference>
<keyword evidence="18" id="KW-1185">Reference proteome</keyword>
<evidence type="ECO:0000256" key="2">
    <source>
        <dbReference type="ARBA" id="ARBA00006278"/>
    </source>
</evidence>
<evidence type="ECO:0000313" key="18">
    <source>
        <dbReference type="Proteomes" id="UP000308730"/>
    </source>
</evidence>
<comment type="subcellular location">
    <subcellularLocation>
        <location evidence="1">Cell membrane</location>
        <topology evidence="1">Multi-pass membrane protein</topology>
    </subcellularLocation>
</comment>
<dbReference type="SFLD" id="SFLDS00052">
    <property type="entry name" value="Ferric_Reductase_Domain"/>
    <property type="match status" value="1"/>
</dbReference>
<dbReference type="GO" id="GO:0015677">
    <property type="term" value="P:copper ion import"/>
    <property type="evidence" value="ECO:0007669"/>
    <property type="project" value="TreeGrafter"/>
</dbReference>
<keyword evidence="12" id="KW-0325">Glycoprotein</keyword>
<evidence type="ECO:0000259" key="16">
    <source>
        <dbReference type="PROSITE" id="PS51384"/>
    </source>
</evidence>
<dbReference type="GO" id="GO:0006826">
    <property type="term" value="P:iron ion transport"/>
    <property type="evidence" value="ECO:0007669"/>
    <property type="project" value="TreeGrafter"/>
</dbReference>
<organism evidence="17 18">
    <name type="scientific">Antrodiella citrinella</name>
    <dbReference type="NCBI Taxonomy" id="2447956"/>
    <lineage>
        <taxon>Eukaryota</taxon>
        <taxon>Fungi</taxon>
        <taxon>Dikarya</taxon>
        <taxon>Basidiomycota</taxon>
        <taxon>Agaricomycotina</taxon>
        <taxon>Agaricomycetes</taxon>
        <taxon>Polyporales</taxon>
        <taxon>Steccherinaceae</taxon>
        <taxon>Antrodiella</taxon>
    </lineage>
</organism>
<protein>
    <recommendedName>
        <fullName evidence="3">ferric-chelate reductase (NADPH)</fullName>
        <ecNumber evidence="3">1.16.1.9</ecNumber>
    </recommendedName>
</protein>
<dbReference type="InterPro" id="IPR013130">
    <property type="entry name" value="Fe3_Rdtase_TM_dom"/>
</dbReference>
<keyword evidence="4" id="KW-0813">Transport</keyword>
<sequence length="591" mass="66411">MTALTEKQRLKALGEQEFPKYLWYFYACVIAAAAMVNLCSMIWAWWRRRKYSSMTTSTITLRKGVVSSNRMPAAIISATRIVAFRWRIPSVDMTLLEVLLTITFMVIYFCFEWTNTLHYDDGLWGNRAGHLAAIQFPLIVALSGKNNIIGMITGLGHEKLNLMHRVVSRIVLIMVWTHLVGTYFHWQTGGHRDERPWIYASWIVAGLIACICYTFLVFLSWGPIRRRFYERFYVMHMVLVTVIMICAMYHIHTDDVVNTVYASPYFWPSFIAWGIDRIARLVRVLLLNSVFKLPKDLGQVALVTSDTLLITIKRHVPRGLTWRSGQHMFVAFPTLGPGQSHPFTIASVVERDAREQELVFIARVREGFTRCLKDHVLEVGGACDVPIILDGPYGSPPDITPFSTCVFIAGGSGVTFTLPRFEDLVNELQKNHACASRITFIWAINERAHMRWIAKRLTEITSLVPSHVTLTVSIFVTSSPSPSRDSFESPPSTPTSEEDVEKKAVADDSDESVSDLEEKLDRVSVSYGRPDIKKILELEVDVSQGPVSVDVSGPQSLIAATRSALVSTFAGPLGVLKGAPTVQLNVEAFSM</sequence>
<dbReference type="GO" id="GO:0005886">
    <property type="term" value="C:plasma membrane"/>
    <property type="evidence" value="ECO:0007669"/>
    <property type="project" value="UniProtKB-SubCell"/>
</dbReference>
<keyword evidence="10" id="KW-0406">Ion transport</keyword>
<evidence type="ECO:0000256" key="5">
    <source>
        <dbReference type="ARBA" id="ARBA00022475"/>
    </source>
</evidence>
<dbReference type="EMBL" id="SGPM01000016">
    <property type="protein sequence ID" value="THH32759.1"/>
    <property type="molecule type" value="Genomic_DNA"/>
</dbReference>
<feature type="transmembrane region" description="Helical" evidence="15">
    <location>
        <begin position="198"/>
        <end position="221"/>
    </location>
</feature>
<dbReference type="InterPro" id="IPR051410">
    <property type="entry name" value="Ferric/Cupric_Reductase"/>
</dbReference>
<evidence type="ECO:0000256" key="14">
    <source>
        <dbReference type="SAM" id="MobiDB-lite"/>
    </source>
</evidence>
<comment type="caution">
    <text evidence="17">The sequence shown here is derived from an EMBL/GenBank/DDBJ whole genome shotgun (WGS) entry which is preliminary data.</text>
</comment>
<feature type="region of interest" description="Disordered" evidence="14">
    <location>
        <begin position="478"/>
        <end position="511"/>
    </location>
</feature>
<evidence type="ECO:0000313" key="17">
    <source>
        <dbReference type="EMBL" id="THH32759.1"/>
    </source>
</evidence>
<dbReference type="SFLD" id="SFLDG01168">
    <property type="entry name" value="Ferric_reductase_subgroup_(FRE"/>
    <property type="match status" value="1"/>
</dbReference>
<dbReference type="Proteomes" id="UP000308730">
    <property type="component" value="Unassembled WGS sequence"/>
</dbReference>
<evidence type="ECO:0000256" key="9">
    <source>
        <dbReference type="ARBA" id="ARBA00023002"/>
    </source>
</evidence>
<keyword evidence="8 15" id="KW-1133">Transmembrane helix</keyword>
<evidence type="ECO:0000256" key="13">
    <source>
        <dbReference type="ARBA" id="ARBA00048483"/>
    </source>
</evidence>
<dbReference type="PANTHER" id="PTHR32361">
    <property type="entry name" value="FERRIC/CUPRIC REDUCTASE TRANSMEMBRANE COMPONENT"/>
    <property type="match status" value="1"/>
</dbReference>
<feature type="transmembrane region" description="Helical" evidence="15">
    <location>
        <begin position="134"/>
        <end position="154"/>
    </location>
</feature>
<evidence type="ECO:0000256" key="4">
    <source>
        <dbReference type="ARBA" id="ARBA00022448"/>
    </source>
</evidence>
<dbReference type="GO" id="GO:0052851">
    <property type="term" value="F:ferric-chelate reductase (NADPH) activity"/>
    <property type="evidence" value="ECO:0007669"/>
    <property type="project" value="UniProtKB-EC"/>
</dbReference>
<feature type="transmembrane region" description="Helical" evidence="15">
    <location>
        <begin position="23"/>
        <end position="46"/>
    </location>
</feature>
<feature type="transmembrane region" description="Helical" evidence="15">
    <location>
        <begin position="166"/>
        <end position="186"/>
    </location>
</feature>
<dbReference type="GO" id="GO:0006879">
    <property type="term" value="P:intracellular iron ion homeostasis"/>
    <property type="evidence" value="ECO:0007669"/>
    <property type="project" value="TreeGrafter"/>
</dbReference>
<dbReference type="CDD" id="cd06186">
    <property type="entry name" value="NOX_Duox_like_FAD_NADP"/>
    <property type="match status" value="1"/>
</dbReference>
<evidence type="ECO:0000256" key="1">
    <source>
        <dbReference type="ARBA" id="ARBA00004651"/>
    </source>
</evidence>
<dbReference type="InterPro" id="IPR013121">
    <property type="entry name" value="Fe_red_NAD-bd_6"/>
</dbReference>
<dbReference type="SUPFAM" id="SSF63380">
    <property type="entry name" value="Riboflavin synthase domain-like"/>
    <property type="match status" value="1"/>
</dbReference>
<feature type="domain" description="FAD-binding FR-type" evidence="16">
    <location>
        <begin position="274"/>
        <end position="399"/>
    </location>
</feature>
<dbReference type="InterPro" id="IPR017938">
    <property type="entry name" value="Riboflavin_synthase-like_b-brl"/>
</dbReference>
<dbReference type="Pfam" id="PF08030">
    <property type="entry name" value="NAD_binding_6"/>
    <property type="match status" value="1"/>
</dbReference>
<dbReference type="Gene3D" id="3.40.50.80">
    <property type="entry name" value="Nucleotide-binding domain of ferredoxin-NADP reductase (FNR) module"/>
    <property type="match status" value="1"/>
</dbReference>
<evidence type="ECO:0000256" key="6">
    <source>
        <dbReference type="ARBA" id="ARBA00022692"/>
    </source>
</evidence>
<keyword evidence="5" id="KW-1003">Cell membrane</keyword>
<dbReference type="InterPro" id="IPR017927">
    <property type="entry name" value="FAD-bd_FR_type"/>
</dbReference>